<keyword evidence="3 6" id="KW-0812">Transmembrane</keyword>
<sequence length="123" mass="14590">MHSEVEALWCGQNFHWYINTYLHAFRWGSVTAIRSFSAGSILSWIIQYYTKLQDNVMTKEELDQQWISKDKAWFGYSFWFAVAAFILFAINIIITTLAVRQPWEKRKPKLTMNKNPEGVIMLY</sequence>
<dbReference type="PANTHER" id="PTHR31548:SF1">
    <property type="entry name" value="LD47387P"/>
    <property type="match status" value="1"/>
</dbReference>
<dbReference type="GO" id="GO:0016020">
    <property type="term" value="C:membrane"/>
    <property type="evidence" value="ECO:0007669"/>
    <property type="project" value="UniProtKB-SubCell"/>
</dbReference>
<evidence type="ECO:0000313" key="8">
    <source>
        <dbReference type="Proteomes" id="UP001054945"/>
    </source>
</evidence>
<dbReference type="PANTHER" id="PTHR31548">
    <property type="entry name" value="CLARIN"/>
    <property type="match status" value="1"/>
</dbReference>
<evidence type="ECO:0000256" key="3">
    <source>
        <dbReference type="ARBA" id="ARBA00022692"/>
    </source>
</evidence>
<evidence type="ECO:0000313" key="7">
    <source>
        <dbReference type="EMBL" id="GIX68205.1"/>
    </source>
</evidence>
<name>A0AAV4M8Q1_CAEEX</name>
<dbReference type="AlphaFoldDB" id="A0AAV4M8Q1"/>
<feature type="transmembrane region" description="Helical" evidence="6">
    <location>
        <begin position="76"/>
        <end position="99"/>
    </location>
</feature>
<keyword evidence="5 6" id="KW-0472">Membrane</keyword>
<evidence type="ECO:0000256" key="6">
    <source>
        <dbReference type="SAM" id="Phobius"/>
    </source>
</evidence>
<proteinExistence type="inferred from homology"/>
<comment type="caution">
    <text evidence="7">The sequence shown here is derived from an EMBL/GenBank/DDBJ whole genome shotgun (WGS) entry which is preliminary data.</text>
</comment>
<keyword evidence="4 6" id="KW-1133">Transmembrane helix</keyword>
<accession>A0AAV4M8Q1</accession>
<evidence type="ECO:0000256" key="1">
    <source>
        <dbReference type="ARBA" id="ARBA00004141"/>
    </source>
</evidence>
<comment type="similarity">
    <text evidence="2">Belongs to the clarin family.</text>
</comment>
<organism evidence="7 8">
    <name type="scientific">Caerostris extrusa</name>
    <name type="common">Bark spider</name>
    <name type="synonym">Caerostris bankana</name>
    <dbReference type="NCBI Taxonomy" id="172846"/>
    <lineage>
        <taxon>Eukaryota</taxon>
        <taxon>Metazoa</taxon>
        <taxon>Ecdysozoa</taxon>
        <taxon>Arthropoda</taxon>
        <taxon>Chelicerata</taxon>
        <taxon>Arachnida</taxon>
        <taxon>Araneae</taxon>
        <taxon>Araneomorphae</taxon>
        <taxon>Entelegynae</taxon>
        <taxon>Araneoidea</taxon>
        <taxon>Araneidae</taxon>
        <taxon>Caerostris</taxon>
    </lineage>
</organism>
<dbReference type="InterPro" id="IPR026748">
    <property type="entry name" value="Clarin"/>
</dbReference>
<dbReference type="EMBL" id="BPLR01019470">
    <property type="protein sequence ID" value="GIX68205.1"/>
    <property type="molecule type" value="Genomic_DNA"/>
</dbReference>
<gene>
    <name evidence="7" type="primary">AVEN_263692_1</name>
    <name evidence="7" type="ORF">CEXT_178871</name>
</gene>
<protein>
    <submittedName>
        <fullName evidence="7">Uncharacterized protein</fullName>
    </submittedName>
</protein>
<dbReference type="GO" id="GO:0007605">
    <property type="term" value="P:sensory perception of sound"/>
    <property type="evidence" value="ECO:0007669"/>
    <property type="project" value="UniProtKB-ARBA"/>
</dbReference>
<evidence type="ECO:0000256" key="4">
    <source>
        <dbReference type="ARBA" id="ARBA00022989"/>
    </source>
</evidence>
<reference evidence="7 8" key="1">
    <citation type="submission" date="2021-06" db="EMBL/GenBank/DDBJ databases">
        <title>Caerostris extrusa draft genome.</title>
        <authorList>
            <person name="Kono N."/>
            <person name="Arakawa K."/>
        </authorList>
    </citation>
    <scope>NUCLEOTIDE SEQUENCE [LARGE SCALE GENOMIC DNA]</scope>
</reference>
<dbReference type="Proteomes" id="UP001054945">
    <property type="component" value="Unassembled WGS sequence"/>
</dbReference>
<dbReference type="Gene3D" id="1.20.140.150">
    <property type="match status" value="1"/>
</dbReference>
<comment type="subcellular location">
    <subcellularLocation>
        <location evidence="1">Membrane</location>
        <topology evidence="1">Multi-pass membrane protein</topology>
    </subcellularLocation>
</comment>
<keyword evidence="8" id="KW-1185">Reference proteome</keyword>
<evidence type="ECO:0000256" key="2">
    <source>
        <dbReference type="ARBA" id="ARBA00005787"/>
    </source>
</evidence>
<evidence type="ECO:0000256" key="5">
    <source>
        <dbReference type="ARBA" id="ARBA00023136"/>
    </source>
</evidence>